<proteinExistence type="predicted"/>
<accession>A0A0N8EL98</accession>
<sequence>MRVTFLQYFISVINYIVKCANIHSNKFCCCLISISRDIYCHDRYGFLFLSNNQKSFTFRCSIFACVDYRKGGK</sequence>
<organism evidence="1">
    <name type="scientific">Daphnia magna</name>
    <dbReference type="NCBI Taxonomy" id="35525"/>
    <lineage>
        <taxon>Eukaryota</taxon>
        <taxon>Metazoa</taxon>
        <taxon>Ecdysozoa</taxon>
        <taxon>Arthropoda</taxon>
        <taxon>Crustacea</taxon>
        <taxon>Branchiopoda</taxon>
        <taxon>Diplostraca</taxon>
        <taxon>Cladocera</taxon>
        <taxon>Anomopoda</taxon>
        <taxon>Daphniidae</taxon>
        <taxon>Daphnia</taxon>
    </lineage>
</organism>
<evidence type="ECO:0000313" key="1">
    <source>
        <dbReference type="EMBL" id="JAN79053.1"/>
    </source>
</evidence>
<name>A0A0N8EL98_9CRUS</name>
<dbReference type="AlphaFoldDB" id="A0A0N8EL98"/>
<protein>
    <submittedName>
        <fullName evidence="1">Uncharacterized protein</fullName>
    </submittedName>
</protein>
<reference evidence="1" key="1">
    <citation type="submission" date="2015-10" db="EMBL/GenBank/DDBJ databases">
        <title>EvidentialGene: Evidence-directed Construction of Complete mRNA Transcriptomes without Genomes.</title>
        <authorList>
            <person name="Gilbert D.G."/>
        </authorList>
    </citation>
    <scope>NUCLEOTIDE SEQUENCE</scope>
</reference>
<dbReference type="EMBL" id="GDIQ01015684">
    <property type="protein sequence ID" value="JAN79053.1"/>
    <property type="molecule type" value="Transcribed_RNA"/>
</dbReference>